<organism evidence="1 2">
    <name type="scientific">Bacteroides fragilis</name>
    <dbReference type="NCBI Taxonomy" id="817"/>
    <lineage>
        <taxon>Bacteria</taxon>
        <taxon>Pseudomonadati</taxon>
        <taxon>Bacteroidota</taxon>
        <taxon>Bacteroidia</taxon>
        <taxon>Bacteroidales</taxon>
        <taxon>Bacteroidaceae</taxon>
        <taxon>Bacteroides</taxon>
    </lineage>
</organism>
<dbReference type="Proteomes" id="UP000284614">
    <property type="component" value="Unassembled WGS sequence"/>
</dbReference>
<protein>
    <submittedName>
        <fullName evidence="1">Uncharacterized protein</fullName>
    </submittedName>
</protein>
<sequence>MVDIKTTSIPAKPRSKNYPAGAVITRTTGGVTVNGGGGGGASVDIVKATDTKSFTDSNVLSSLRTLLEIRSRIIAESDTATELTDDNVLSSKRTLKEIDAAIEAVLKKIEELYISKKNDDTASGVITFLRGIIANALSLFKKGASFGNFTPGISGAIIDENGEIEAKSLVLRSFLSVPELRYNRAIVFKGKQIISPGGGCVVKQFITVDENKWLILPVLEEGEALSFKEDDILLAYWHDKDSQSGAFKGFREMKFRVTALSGEEGFIIVPKPGSGSIPAASMTLAQTGNFTDAERQTYIMIDSTLGNNSLTFFDDANTWDVEPAQEKSWIGKKKNRIVAGIDCSKYSAVFQNIIMSGKIFQVDDITGESIRVPIEKGEYVSEQKYAYYDRVSYNRAMWLCVNENGTTSEPSDSNQDWLKQAYAVDSSSYWLTANATQVVIRPNSVVPIWTIVNCKKQTGAGSVENCNSFYLAYRRVDADGTKVTASANPTSSTVVAPSKTTTALSVRAYAVKSDAEAWNNNYVDEIAFGIVKDGSDGKDGKDGKIYEYIYKRTETETSPATPDEQYLASGWTNDPVGVDSSYAYEWVSQRIKDGETWSGFSAPSLWARYSKDGEDGKPGEGAVVRWLTASATQVIIRPNSVVPIFITVRCKQQIGTNPVENCNSLYVVYRRVDANGTNILVNSTLGTHVVAPSKTTTALS</sequence>
<evidence type="ECO:0000313" key="2">
    <source>
        <dbReference type="Proteomes" id="UP000284614"/>
    </source>
</evidence>
<dbReference type="AlphaFoldDB" id="A0A413JS09"/>
<reference evidence="1 2" key="1">
    <citation type="submission" date="2018-08" db="EMBL/GenBank/DDBJ databases">
        <title>A genome reference for cultivated species of the human gut microbiota.</title>
        <authorList>
            <person name="Zou Y."/>
            <person name="Xue W."/>
            <person name="Luo G."/>
        </authorList>
    </citation>
    <scope>NUCLEOTIDE SEQUENCE [LARGE SCALE GENOMIC DNA]</scope>
    <source>
        <strain evidence="1 2">OF01-1</strain>
    </source>
</reference>
<proteinExistence type="predicted"/>
<name>A0A413JS09_BACFG</name>
<gene>
    <name evidence="1" type="ORF">DXA27_22590</name>
</gene>
<feature type="non-terminal residue" evidence="1">
    <location>
        <position position="700"/>
    </location>
</feature>
<comment type="caution">
    <text evidence="1">The sequence shown here is derived from an EMBL/GenBank/DDBJ whole genome shotgun (WGS) entry which is preliminary data.</text>
</comment>
<evidence type="ECO:0000313" key="1">
    <source>
        <dbReference type="EMBL" id="RGY63983.1"/>
    </source>
</evidence>
<accession>A0A413JS09</accession>
<dbReference type="EMBL" id="QSDG01000036">
    <property type="protein sequence ID" value="RGY63983.1"/>
    <property type="molecule type" value="Genomic_DNA"/>
</dbReference>